<keyword evidence="3" id="KW-1185">Reference proteome</keyword>
<dbReference type="RefSeq" id="WP_062637181.1">
    <property type="nucleotide sequence ID" value="NZ_FCOG02000023.1"/>
</dbReference>
<dbReference type="PANTHER" id="PTHR45947:SF3">
    <property type="entry name" value="SULFOQUINOVOSYL TRANSFERASE SQD2"/>
    <property type="match status" value="1"/>
</dbReference>
<dbReference type="EMBL" id="OCSU01000003">
    <property type="protein sequence ID" value="SOE88190.1"/>
    <property type="molecule type" value="Genomic_DNA"/>
</dbReference>
<dbReference type="Pfam" id="PF00534">
    <property type="entry name" value="Glycos_transf_1"/>
    <property type="match status" value="1"/>
</dbReference>
<comment type="caution">
    <text evidence="2">The sequence shown here is derived from an EMBL/GenBank/DDBJ whole genome shotgun (WGS) entry which is preliminary data.</text>
</comment>
<dbReference type="GO" id="GO:0016757">
    <property type="term" value="F:glycosyltransferase activity"/>
    <property type="evidence" value="ECO:0007669"/>
    <property type="project" value="InterPro"/>
</dbReference>
<keyword evidence="2" id="KW-0808">Transferase</keyword>
<name>A0A7Z7ICM8_9BURK</name>
<gene>
    <name evidence="2" type="ORF">SAMN05446927_6787</name>
</gene>
<dbReference type="SUPFAM" id="SSF53756">
    <property type="entry name" value="UDP-Glycosyltransferase/glycogen phosphorylase"/>
    <property type="match status" value="1"/>
</dbReference>
<dbReference type="Gene3D" id="3.40.50.2000">
    <property type="entry name" value="Glycogen Phosphorylase B"/>
    <property type="match status" value="1"/>
</dbReference>
<reference evidence="2 3" key="1">
    <citation type="submission" date="2017-09" db="EMBL/GenBank/DDBJ databases">
        <authorList>
            <person name="Varghese N."/>
            <person name="Submissions S."/>
        </authorList>
    </citation>
    <scope>NUCLEOTIDE SEQUENCE [LARGE SCALE GENOMIC DNA]</scope>
    <source>
        <strain evidence="2 3">OK806</strain>
    </source>
</reference>
<organism evidence="2 3">
    <name type="scientific">Caballeronia arationis</name>
    <dbReference type="NCBI Taxonomy" id="1777142"/>
    <lineage>
        <taxon>Bacteria</taxon>
        <taxon>Pseudomonadati</taxon>
        <taxon>Pseudomonadota</taxon>
        <taxon>Betaproteobacteria</taxon>
        <taxon>Burkholderiales</taxon>
        <taxon>Burkholderiaceae</taxon>
        <taxon>Caballeronia</taxon>
    </lineage>
</organism>
<feature type="domain" description="Glycosyl transferase family 1" evidence="1">
    <location>
        <begin position="218"/>
        <end position="360"/>
    </location>
</feature>
<accession>A0A7Z7ICM8</accession>
<dbReference type="OrthoDB" id="9062832at2"/>
<evidence type="ECO:0000313" key="3">
    <source>
        <dbReference type="Proteomes" id="UP000219522"/>
    </source>
</evidence>
<dbReference type="PANTHER" id="PTHR45947">
    <property type="entry name" value="SULFOQUINOVOSYL TRANSFERASE SQD2"/>
    <property type="match status" value="1"/>
</dbReference>
<sequence>MQRSRILVINDYAELGGAEVIYQLSVDVLRATPGVEVECFDMHIESLRGSALTKTWNSPAAAALARKIEAFRPDRVLVHNYHNALSASVLRVLRRYKPKYGFLAYMTCHDFYLVYYNAALMHYVDGKSKLLDLNILRTRRAVLARSSARGPVYDTFKKMHWHVARRLGNPARLFDLFLCPSPFMQQALHKSGIANTATLLNPSVMSQPLALPKVCSRDKIALAFVGRVAPEKGLGQLIALARATHFAYIDHIAVYGDGPDLSFIREMHTDLIESGQLVLHGALPRDELFAELRRSADALILPSVGAENAPLVVVEAAQIGLPVLVHDIGSLSTFGEEIGNKIKYSLDPTSFVNALEKVVAHLSDQNRQYDASAYSLPAYAARLASLMRVGESRAMRD</sequence>
<dbReference type="AlphaFoldDB" id="A0A7Z7ICM8"/>
<evidence type="ECO:0000313" key="2">
    <source>
        <dbReference type="EMBL" id="SOE88190.1"/>
    </source>
</evidence>
<dbReference type="InterPro" id="IPR001296">
    <property type="entry name" value="Glyco_trans_1"/>
</dbReference>
<evidence type="ECO:0000259" key="1">
    <source>
        <dbReference type="Pfam" id="PF00534"/>
    </source>
</evidence>
<dbReference type="InterPro" id="IPR050194">
    <property type="entry name" value="Glycosyltransferase_grp1"/>
</dbReference>
<dbReference type="Proteomes" id="UP000219522">
    <property type="component" value="Unassembled WGS sequence"/>
</dbReference>
<protein>
    <submittedName>
        <fullName evidence="2">Glycosyltransferase involved in cell wall bisynthesis</fullName>
    </submittedName>
</protein>
<proteinExistence type="predicted"/>